<keyword evidence="8 15" id="KW-0067">ATP-binding</keyword>
<feature type="domain" description="Apple" evidence="20">
    <location>
        <begin position="333"/>
        <end position="416"/>
    </location>
</feature>
<dbReference type="Pfam" id="PF00954">
    <property type="entry name" value="S_locus_glycop"/>
    <property type="match status" value="1"/>
</dbReference>
<dbReference type="InterPro" id="IPR024171">
    <property type="entry name" value="SRK-like_kinase"/>
</dbReference>
<keyword evidence="11" id="KW-1015">Disulfide bond</keyword>
<feature type="domain" description="Bulb-type lectin" evidence="19">
    <location>
        <begin position="12"/>
        <end position="140"/>
    </location>
</feature>
<proteinExistence type="inferred from homology"/>
<dbReference type="Proteomes" id="UP000189703">
    <property type="component" value="Unplaced"/>
</dbReference>
<dbReference type="CDD" id="cd14066">
    <property type="entry name" value="STKc_IRAK"/>
    <property type="match status" value="1"/>
</dbReference>
<dbReference type="InterPro" id="IPR036426">
    <property type="entry name" value="Bulb-type_lectin_dom_sf"/>
</dbReference>
<dbReference type="Pfam" id="PF08276">
    <property type="entry name" value="PAN_2"/>
    <property type="match status" value="1"/>
</dbReference>
<evidence type="ECO:0000256" key="8">
    <source>
        <dbReference type="ARBA" id="ARBA00022840"/>
    </source>
</evidence>
<dbReference type="Gene3D" id="1.10.510.10">
    <property type="entry name" value="Transferase(Phosphotransferase) domain 1"/>
    <property type="match status" value="1"/>
</dbReference>
<dbReference type="InterPro" id="IPR017441">
    <property type="entry name" value="Protein_kinase_ATP_BS"/>
</dbReference>
<dbReference type="FunFam" id="2.90.10.10:FF:000004">
    <property type="entry name" value="G-type lectin S-receptor-like serine/threonine-protein kinase"/>
    <property type="match status" value="1"/>
</dbReference>
<evidence type="ECO:0000256" key="1">
    <source>
        <dbReference type="ARBA" id="ARBA00004479"/>
    </source>
</evidence>
<dbReference type="RefSeq" id="XP_019054707.1">
    <property type="nucleotide sequence ID" value="XM_019199162.1"/>
</dbReference>
<dbReference type="Gene3D" id="2.90.10.10">
    <property type="entry name" value="Bulb-type lectin domain"/>
    <property type="match status" value="1"/>
</dbReference>
<keyword evidence="4 17" id="KW-0812">Transmembrane</keyword>
<keyword evidence="10 17" id="KW-0472">Membrane</keyword>
<keyword evidence="21" id="KW-1185">Reference proteome</keyword>
<keyword evidence="3 15" id="KW-0808">Transferase</keyword>
<dbReference type="SMART" id="SM00220">
    <property type="entry name" value="S_TKc"/>
    <property type="match status" value="1"/>
</dbReference>
<accession>A0A1U8Q7X5</accession>
<sequence length="868" mass="97977">MISFFSHNSFATGTLTPAQSISDGERQTLVSSDESFELGFFSPGNSKNRYLGIWYRNIPETIVWVANRNNPILDATGVLKITEDGNLVLLNKTSSVFWSSISSSSTTAAAAAKSPVAQLLDSGNFVLRDESNGNSEMYVWQSFDFPSDTLLPGMKLGLNFKTNLSRYMTSWKKADDPALGDFSYSIDISVLPQLVIWEGSIEKYRSGPWNGVRFSGVPVNTNAVFRPIFISDTDEVYYMYERNDDSTVMRFTLNPSGSLQRLVWNKQRLAWDLLYEVPQEPCDRYDQCGANGLCKLNYWPICDCLKGFTPKLPGDWNLLNWSAGCVRRTPLDCRKGEGFAKISGVKLPDLLQSWVNETMNLKECEVHCLNSCSCVAYARRYVSEGGCGCILWFGDLTDIREFNEENGEQDLYVRMASSEMGKKLKMLYTYLAFITYVVSEGGEGKMSDKNKRVVVIVSLVAFLGTSVLALSLYLLWKSKKITSLWKRNTVHPVLRRKTEDRGINREKSKDLQMLFDMVIPSARDHLDENFNDDTELLLFDFDTIANATDNFSNTKMLGKGGFGCVYKGDLVDGQEIAVKRLGKNSEQGAEEFKNEVRLIAKLQHRNLVRLLGCCISREEKMLIYEYMRNKSLNSIIFDKTKSTILDWQKRFDIIGGIARGLLYLHQDSRFRIVHRDLKASNVLLDGEMNPKISDFGMARIFGEDQTEANTRRIVGTYGYMSPEYAMDGLFSVKSDVFSFGVLVLEIISGNKNTGFYTHSQHNLLGHAWRLWREGKALELVDSSIGHSYNANEVFRCIKVGLLCVQEHAEDRPIMSSVVLMLSSETATLPQPKEPGFCLGRNFNETDSSSGKQEPYSVNQVTVTLLEAR</sequence>
<dbReference type="Pfam" id="PF11883">
    <property type="entry name" value="DUF3403"/>
    <property type="match status" value="1"/>
</dbReference>
<evidence type="ECO:0000256" key="7">
    <source>
        <dbReference type="ARBA" id="ARBA00022777"/>
    </source>
</evidence>
<dbReference type="Pfam" id="PF01453">
    <property type="entry name" value="B_lectin"/>
    <property type="match status" value="1"/>
</dbReference>
<evidence type="ECO:0000256" key="12">
    <source>
        <dbReference type="ARBA" id="ARBA00023180"/>
    </source>
</evidence>
<keyword evidence="5" id="KW-0732">Signal</keyword>
<evidence type="ECO:0000256" key="2">
    <source>
        <dbReference type="ARBA" id="ARBA00022527"/>
    </source>
</evidence>
<dbReference type="InterPro" id="IPR003609">
    <property type="entry name" value="Pan_app"/>
</dbReference>
<dbReference type="GO" id="GO:0005524">
    <property type="term" value="F:ATP binding"/>
    <property type="evidence" value="ECO:0007669"/>
    <property type="project" value="UniProtKB-UniRule"/>
</dbReference>
<dbReference type="FunCoup" id="A0A1U8Q7X5">
    <property type="interactions" value="666"/>
</dbReference>
<dbReference type="KEGG" id="nnu:104605770"/>
<dbReference type="SUPFAM" id="SSF51110">
    <property type="entry name" value="alpha-D-mannose-specific plant lectins"/>
    <property type="match status" value="1"/>
</dbReference>
<evidence type="ECO:0000313" key="22">
    <source>
        <dbReference type="RefSeq" id="XP_019054707.1"/>
    </source>
</evidence>
<dbReference type="CDD" id="cd00028">
    <property type="entry name" value="B_lectin"/>
    <property type="match status" value="1"/>
</dbReference>
<evidence type="ECO:0000256" key="17">
    <source>
        <dbReference type="SAM" id="Phobius"/>
    </source>
</evidence>
<evidence type="ECO:0000256" key="9">
    <source>
        <dbReference type="ARBA" id="ARBA00022989"/>
    </source>
</evidence>
<dbReference type="CDD" id="cd01098">
    <property type="entry name" value="PAN_AP_plant"/>
    <property type="match status" value="1"/>
</dbReference>
<dbReference type="InParanoid" id="A0A1U8Q7X5"/>
<dbReference type="InterPro" id="IPR000719">
    <property type="entry name" value="Prot_kinase_dom"/>
</dbReference>
<dbReference type="PIRSF" id="PIRSF000641">
    <property type="entry name" value="SRK"/>
    <property type="match status" value="1"/>
</dbReference>
<dbReference type="InterPro" id="IPR008271">
    <property type="entry name" value="Ser/Thr_kinase_AS"/>
</dbReference>
<comment type="similarity">
    <text evidence="15">Belongs to the protein kinase superfamily. Ser/Thr protein kinase family.</text>
</comment>
<dbReference type="PROSITE" id="PS50948">
    <property type="entry name" value="PAN"/>
    <property type="match status" value="1"/>
</dbReference>
<dbReference type="SMART" id="SM00108">
    <property type="entry name" value="B_lectin"/>
    <property type="match status" value="1"/>
</dbReference>
<dbReference type="OrthoDB" id="1910371at2759"/>
<dbReference type="InterPro" id="IPR021820">
    <property type="entry name" value="S-locus_recpt_kinase_C"/>
</dbReference>
<dbReference type="SMART" id="SM00473">
    <property type="entry name" value="PAN_AP"/>
    <property type="match status" value="1"/>
</dbReference>
<dbReference type="AlphaFoldDB" id="A0A1U8Q7X5"/>
<dbReference type="PANTHER" id="PTHR32444">
    <property type="entry name" value="BULB-TYPE LECTIN DOMAIN-CONTAINING PROTEIN"/>
    <property type="match status" value="1"/>
</dbReference>
<dbReference type="EC" id="2.7.11.1" evidence="15"/>
<dbReference type="PANTHER" id="PTHR32444:SF118">
    <property type="entry name" value="OS09G0551150 PROTEIN"/>
    <property type="match status" value="1"/>
</dbReference>
<dbReference type="GeneID" id="104605770"/>
<feature type="transmembrane region" description="Helical" evidence="17">
    <location>
        <begin position="424"/>
        <end position="441"/>
    </location>
</feature>
<name>A0A1U8Q7X5_NELNU</name>
<comment type="catalytic activity">
    <reaction evidence="14 15">
        <text>L-seryl-[protein] + ATP = O-phospho-L-seryl-[protein] + ADP + H(+)</text>
        <dbReference type="Rhea" id="RHEA:17989"/>
        <dbReference type="Rhea" id="RHEA-COMP:9863"/>
        <dbReference type="Rhea" id="RHEA-COMP:11604"/>
        <dbReference type="ChEBI" id="CHEBI:15378"/>
        <dbReference type="ChEBI" id="CHEBI:29999"/>
        <dbReference type="ChEBI" id="CHEBI:30616"/>
        <dbReference type="ChEBI" id="CHEBI:83421"/>
        <dbReference type="ChEBI" id="CHEBI:456216"/>
        <dbReference type="EC" id="2.7.11.1"/>
    </reaction>
</comment>
<dbReference type="InterPro" id="IPR001245">
    <property type="entry name" value="Ser-Thr/Tyr_kinase_cat_dom"/>
</dbReference>
<dbReference type="InterPro" id="IPR001480">
    <property type="entry name" value="Bulb-type_lectin_dom"/>
</dbReference>
<feature type="transmembrane region" description="Helical" evidence="17">
    <location>
        <begin position="453"/>
        <end position="476"/>
    </location>
</feature>
<evidence type="ECO:0000256" key="6">
    <source>
        <dbReference type="ARBA" id="ARBA00022741"/>
    </source>
</evidence>
<keyword evidence="2 15" id="KW-0723">Serine/threonine-protein kinase</keyword>
<dbReference type="GO" id="GO:0004674">
    <property type="term" value="F:protein serine/threonine kinase activity"/>
    <property type="evidence" value="ECO:0007669"/>
    <property type="project" value="UniProtKB-KW"/>
</dbReference>
<organism evidence="21 22">
    <name type="scientific">Nelumbo nucifera</name>
    <name type="common">Sacred lotus</name>
    <dbReference type="NCBI Taxonomy" id="4432"/>
    <lineage>
        <taxon>Eukaryota</taxon>
        <taxon>Viridiplantae</taxon>
        <taxon>Streptophyta</taxon>
        <taxon>Embryophyta</taxon>
        <taxon>Tracheophyta</taxon>
        <taxon>Spermatophyta</taxon>
        <taxon>Magnoliopsida</taxon>
        <taxon>Proteales</taxon>
        <taxon>Nelumbonaceae</taxon>
        <taxon>Nelumbo</taxon>
    </lineage>
</organism>
<dbReference type="Gene3D" id="3.30.200.20">
    <property type="entry name" value="Phosphorylase Kinase, domain 1"/>
    <property type="match status" value="1"/>
</dbReference>
<comment type="subcellular location">
    <subcellularLocation>
        <location evidence="1">Membrane</location>
        <topology evidence="1">Single-pass type I membrane protein</topology>
    </subcellularLocation>
</comment>
<dbReference type="PROSITE" id="PS50011">
    <property type="entry name" value="PROTEIN_KINASE_DOM"/>
    <property type="match status" value="1"/>
</dbReference>
<feature type="binding site" evidence="16">
    <location>
        <position position="579"/>
    </location>
    <ligand>
        <name>ATP</name>
        <dbReference type="ChEBI" id="CHEBI:30616"/>
    </ligand>
</feature>
<evidence type="ECO:0000259" key="19">
    <source>
        <dbReference type="PROSITE" id="PS50927"/>
    </source>
</evidence>
<evidence type="ECO:0000313" key="21">
    <source>
        <dbReference type="Proteomes" id="UP000189703"/>
    </source>
</evidence>
<dbReference type="InterPro" id="IPR011009">
    <property type="entry name" value="Kinase-like_dom_sf"/>
</dbReference>
<evidence type="ECO:0000259" key="20">
    <source>
        <dbReference type="PROSITE" id="PS50948"/>
    </source>
</evidence>
<evidence type="ECO:0000259" key="18">
    <source>
        <dbReference type="PROSITE" id="PS50011"/>
    </source>
</evidence>
<evidence type="ECO:0000256" key="5">
    <source>
        <dbReference type="ARBA" id="ARBA00022729"/>
    </source>
</evidence>
<dbReference type="GO" id="GO:0048544">
    <property type="term" value="P:recognition of pollen"/>
    <property type="evidence" value="ECO:0007669"/>
    <property type="project" value="InterPro"/>
</dbReference>
<comment type="catalytic activity">
    <reaction evidence="13 15">
        <text>L-threonyl-[protein] + ATP = O-phospho-L-threonyl-[protein] + ADP + H(+)</text>
        <dbReference type="Rhea" id="RHEA:46608"/>
        <dbReference type="Rhea" id="RHEA-COMP:11060"/>
        <dbReference type="Rhea" id="RHEA-COMP:11605"/>
        <dbReference type="ChEBI" id="CHEBI:15378"/>
        <dbReference type="ChEBI" id="CHEBI:30013"/>
        <dbReference type="ChEBI" id="CHEBI:30616"/>
        <dbReference type="ChEBI" id="CHEBI:61977"/>
        <dbReference type="ChEBI" id="CHEBI:456216"/>
        <dbReference type="EC" id="2.7.11.1"/>
    </reaction>
</comment>
<evidence type="ECO:0000256" key="14">
    <source>
        <dbReference type="ARBA" id="ARBA00048679"/>
    </source>
</evidence>
<feature type="domain" description="Protein kinase" evidence="18">
    <location>
        <begin position="551"/>
        <end position="828"/>
    </location>
</feature>
<dbReference type="PROSITE" id="PS00107">
    <property type="entry name" value="PROTEIN_KINASE_ATP"/>
    <property type="match status" value="1"/>
</dbReference>
<gene>
    <name evidence="22" type="primary">LOC104605770</name>
</gene>
<dbReference type="InterPro" id="IPR000858">
    <property type="entry name" value="S_locus_glycoprot_dom"/>
</dbReference>
<keyword evidence="9 17" id="KW-1133">Transmembrane helix</keyword>
<reference evidence="22" key="1">
    <citation type="submission" date="2025-08" db="UniProtKB">
        <authorList>
            <consortium name="RefSeq"/>
        </authorList>
    </citation>
    <scope>IDENTIFICATION</scope>
</reference>
<evidence type="ECO:0000256" key="15">
    <source>
        <dbReference type="PIRNR" id="PIRNR000641"/>
    </source>
</evidence>
<protein>
    <recommendedName>
        <fullName evidence="15">Receptor-like serine/threonine-protein kinase</fullName>
        <ecNumber evidence="15">2.7.11.1</ecNumber>
    </recommendedName>
</protein>
<evidence type="ECO:0000256" key="11">
    <source>
        <dbReference type="ARBA" id="ARBA00023157"/>
    </source>
</evidence>
<dbReference type="FunFam" id="1.10.510.10:FF:000060">
    <property type="entry name" value="G-type lectin S-receptor-like serine/threonine-protein kinase"/>
    <property type="match status" value="1"/>
</dbReference>
<dbReference type="PROSITE" id="PS00108">
    <property type="entry name" value="PROTEIN_KINASE_ST"/>
    <property type="match status" value="1"/>
</dbReference>
<dbReference type="GO" id="GO:0106310">
    <property type="term" value="F:protein serine kinase activity"/>
    <property type="evidence" value="ECO:0007669"/>
    <property type="project" value="RHEA"/>
</dbReference>
<keyword evidence="6 15" id="KW-0547">Nucleotide-binding</keyword>
<dbReference type="PROSITE" id="PS50927">
    <property type="entry name" value="BULB_LECTIN"/>
    <property type="match status" value="1"/>
</dbReference>
<dbReference type="Pfam" id="PF07714">
    <property type="entry name" value="PK_Tyr_Ser-Thr"/>
    <property type="match status" value="1"/>
</dbReference>
<dbReference type="GO" id="GO:0016020">
    <property type="term" value="C:membrane"/>
    <property type="evidence" value="ECO:0007669"/>
    <property type="project" value="UniProtKB-SubCell"/>
</dbReference>
<evidence type="ECO:0000256" key="13">
    <source>
        <dbReference type="ARBA" id="ARBA00047899"/>
    </source>
</evidence>
<evidence type="ECO:0000256" key="4">
    <source>
        <dbReference type="ARBA" id="ARBA00022692"/>
    </source>
</evidence>
<keyword evidence="7 15" id="KW-0418">Kinase</keyword>
<evidence type="ECO:0000256" key="3">
    <source>
        <dbReference type="ARBA" id="ARBA00022679"/>
    </source>
</evidence>
<evidence type="ECO:0000256" key="16">
    <source>
        <dbReference type="PROSITE-ProRule" id="PRU10141"/>
    </source>
</evidence>
<evidence type="ECO:0000256" key="10">
    <source>
        <dbReference type="ARBA" id="ARBA00023136"/>
    </source>
</evidence>
<dbReference type="SUPFAM" id="SSF56112">
    <property type="entry name" value="Protein kinase-like (PK-like)"/>
    <property type="match status" value="1"/>
</dbReference>
<dbReference type="OMA" id="EIYIWES"/>
<dbReference type="FunFam" id="3.30.200.20:FF:000195">
    <property type="entry name" value="G-type lectin S-receptor-like serine/threonine-protein kinase"/>
    <property type="match status" value="1"/>
</dbReference>
<keyword evidence="12" id="KW-0325">Glycoprotein</keyword>